<sequence length="254" mass="27260">MLRGLYLAATGMVVQEIRQDVIANNLANATTGGYKAQTAAVGTFPEMLLQRMEEGRSAPVGYFAPGVMLDQIYTNFAPGPLEETNRSTDLALIDAPGETPAFFTVQAGDTEAYTRNGSFHVDARGFLVTAEGYPVQGERGAVYVGTAAFKVDGDGRVLVDGQVIDRLRVVTFPGENLQLLEGRGDGLFYAPAGVQPLPAAAQIKQGWLERANVDLAREMVDMLAVMRIYEANQKAIQAADQTLGKSVNEVGSLR</sequence>
<evidence type="ECO:0000259" key="4">
    <source>
        <dbReference type="Pfam" id="PF06429"/>
    </source>
</evidence>
<accession>A0A2T0AN60</accession>
<dbReference type="Proteomes" id="UP000238415">
    <property type="component" value="Unassembled WGS sequence"/>
</dbReference>
<dbReference type="GO" id="GO:0009425">
    <property type="term" value="C:bacterial-type flagellum basal body"/>
    <property type="evidence" value="ECO:0007669"/>
    <property type="project" value="UniProtKB-SubCell"/>
</dbReference>
<feature type="domain" description="Flagellar basal body rod protein N-terminal" evidence="3">
    <location>
        <begin position="5"/>
        <end position="35"/>
    </location>
</feature>
<dbReference type="InterPro" id="IPR010930">
    <property type="entry name" value="Flg_bb/hook_C_dom"/>
</dbReference>
<comment type="subcellular location">
    <subcellularLocation>
        <location evidence="2">Bacterial flagellum basal body</location>
    </subcellularLocation>
</comment>
<comment type="caution">
    <text evidence="6">The sequence shown here is derived from an EMBL/GenBank/DDBJ whole genome shotgun (WGS) entry which is preliminary data.</text>
</comment>
<dbReference type="Pfam" id="PF06429">
    <property type="entry name" value="Flg_bbr_C"/>
    <property type="match status" value="1"/>
</dbReference>
<name>A0A2T0AN60_9FIRM</name>
<keyword evidence="7" id="KW-1185">Reference proteome</keyword>
<dbReference type="SUPFAM" id="SSF117143">
    <property type="entry name" value="Flagellar hook protein flgE"/>
    <property type="match status" value="1"/>
</dbReference>
<dbReference type="Pfam" id="PF00460">
    <property type="entry name" value="Flg_bb_rod"/>
    <property type="match status" value="1"/>
</dbReference>
<dbReference type="GO" id="GO:0071978">
    <property type="term" value="P:bacterial-type flagellum-dependent swarming motility"/>
    <property type="evidence" value="ECO:0007669"/>
    <property type="project" value="TreeGrafter"/>
</dbReference>
<keyword evidence="6" id="KW-0969">Cilium</keyword>
<gene>
    <name evidence="6" type="primary">flgG_2</name>
    <name evidence="6" type="ORF">MOHU_20350</name>
</gene>
<protein>
    <submittedName>
        <fullName evidence="6">Flagellar basal-body rod protein FlgG</fullName>
    </submittedName>
</protein>
<dbReference type="PANTHER" id="PTHR30435:SF19">
    <property type="entry name" value="FLAGELLAR BASAL-BODY ROD PROTEIN FLGG"/>
    <property type="match status" value="1"/>
</dbReference>
<dbReference type="AlphaFoldDB" id="A0A2T0AN60"/>
<dbReference type="InterPro" id="IPR020013">
    <property type="entry name" value="Flagellar_FlgE/F/G"/>
</dbReference>
<proteinExistence type="inferred from homology"/>
<keyword evidence="2" id="KW-0975">Bacterial flagellum</keyword>
<dbReference type="NCBIfam" id="TIGR03506">
    <property type="entry name" value="FlgEFG_subfam"/>
    <property type="match status" value="1"/>
</dbReference>
<dbReference type="RefSeq" id="WP_106005956.1">
    <property type="nucleotide sequence ID" value="NZ_CP136419.1"/>
</dbReference>
<evidence type="ECO:0000313" key="7">
    <source>
        <dbReference type="Proteomes" id="UP000238415"/>
    </source>
</evidence>
<feature type="domain" description="Flagellar basal-body/hook protein C-terminal" evidence="4">
    <location>
        <begin position="204"/>
        <end position="247"/>
    </location>
</feature>
<feature type="domain" description="Flagellar hook protein FlgE/F/G-like D1" evidence="5">
    <location>
        <begin position="101"/>
        <end position="157"/>
    </location>
</feature>
<keyword evidence="6" id="KW-0966">Cell projection</keyword>
<dbReference type="EMBL" id="PVXM01000049">
    <property type="protein sequence ID" value="PRR70244.1"/>
    <property type="molecule type" value="Genomic_DNA"/>
</dbReference>
<evidence type="ECO:0000259" key="3">
    <source>
        <dbReference type="Pfam" id="PF00460"/>
    </source>
</evidence>
<evidence type="ECO:0000256" key="1">
    <source>
        <dbReference type="ARBA" id="ARBA00009677"/>
    </source>
</evidence>
<dbReference type="InterPro" id="IPR001444">
    <property type="entry name" value="Flag_bb_rod_N"/>
</dbReference>
<dbReference type="OrthoDB" id="9804559at2"/>
<dbReference type="Pfam" id="PF22692">
    <property type="entry name" value="LlgE_F_G_D1"/>
    <property type="match status" value="1"/>
</dbReference>
<dbReference type="InterPro" id="IPR037925">
    <property type="entry name" value="FlgE/F/G-like"/>
</dbReference>
<keyword evidence="6" id="KW-0282">Flagellum</keyword>
<dbReference type="PANTHER" id="PTHR30435">
    <property type="entry name" value="FLAGELLAR PROTEIN"/>
    <property type="match status" value="1"/>
</dbReference>
<evidence type="ECO:0000256" key="2">
    <source>
        <dbReference type="RuleBase" id="RU362116"/>
    </source>
</evidence>
<comment type="similarity">
    <text evidence="1 2">Belongs to the flagella basal body rod proteins family.</text>
</comment>
<evidence type="ECO:0000259" key="5">
    <source>
        <dbReference type="Pfam" id="PF22692"/>
    </source>
</evidence>
<organism evidence="6 7">
    <name type="scientific">Neomoorella humiferrea</name>
    <dbReference type="NCBI Taxonomy" id="676965"/>
    <lineage>
        <taxon>Bacteria</taxon>
        <taxon>Bacillati</taxon>
        <taxon>Bacillota</taxon>
        <taxon>Clostridia</taxon>
        <taxon>Neomoorellales</taxon>
        <taxon>Neomoorellaceae</taxon>
        <taxon>Neomoorella</taxon>
    </lineage>
</organism>
<evidence type="ECO:0000313" key="6">
    <source>
        <dbReference type="EMBL" id="PRR70244.1"/>
    </source>
</evidence>
<reference evidence="6 7" key="1">
    <citation type="submission" date="2018-03" db="EMBL/GenBank/DDBJ databases">
        <title>Genome sequence of Moorella humiferrea DSM 23265.</title>
        <authorList>
            <person name="Poehlein A."/>
            <person name="Daniel R."/>
        </authorList>
    </citation>
    <scope>NUCLEOTIDE SEQUENCE [LARGE SCALE GENOMIC DNA]</scope>
    <source>
        <strain evidence="6 7">DSM 23265</strain>
    </source>
</reference>
<dbReference type="InterPro" id="IPR053967">
    <property type="entry name" value="LlgE_F_G-like_D1"/>
</dbReference>